<evidence type="ECO:0000256" key="1">
    <source>
        <dbReference type="ARBA" id="ARBA00004496"/>
    </source>
</evidence>
<proteinExistence type="inferred from homology"/>
<gene>
    <name evidence="18" type="primary">serS</name>
    <name evidence="18" type="ORF">GH723_00500</name>
</gene>
<evidence type="ECO:0000256" key="9">
    <source>
        <dbReference type="ARBA" id="ARBA00022917"/>
    </source>
</evidence>
<keyword evidence="19" id="KW-1185">Reference proteome</keyword>
<evidence type="ECO:0000256" key="7">
    <source>
        <dbReference type="ARBA" id="ARBA00022741"/>
    </source>
</evidence>
<dbReference type="Pfam" id="PF00587">
    <property type="entry name" value="tRNA-synt_2b"/>
    <property type="match status" value="1"/>
</dbReference>
<dbReference type="GO" id="GO:0004828">
    <property type="term" value="F:serine-tRNA ligase activity"/>
    <property type="evidence" value="ECO:0007669"/>
    <property type="project" value="UniProtKB-UniRule"/>
</dbReference>
<comment type="similarity">
    <text evidence="3">Belongs to the class-II aminoacyl-tRNA synthetase family. Type-1 seryl-tRNA synthetase subfamily.</text>
</comment>
<evidence type="ECO:0000256" key="14">
    <source>
        <dbReference type="NCBIfam" id="TIGR00414"/>
    </source>
</evidence>
<feature type="binding site" evidence="16">
    <location>
        <begin position="264"/>
        <end position="266"/>
    </location>
    <ligand>
        <name>ATP</name>
        <dbReference type="ChEBI" id="CHEBI:30616"/>
    </ligand>
</feature>
<dbReference type="RefSeq" id="WP_153757816.1">
    <property type="nucleotide sequence ID" value="NZ_CP045851.1"/>
</dbReference>
<evidence type="ECO:0000256" key="13">
    <source>
        <dbReference type="ARBA" id="ARBA00048823"/>
    </source>
</evidence>
<comment type="subcellular location">
    <subcellularLocation>
        <location evidence="1">Cytoplasm</location>
    </subcellularLocation>
</comment>
<dbReference type="PIRSF" id="PIRSF001529">
    <property type="entry name" value="Ser-tRNA-synth_IIa"/>
    <property type="match status" value="1"/>
</dbReference>
<dbReference type="PROSITE" id="PS50862">
    <property type="entry name" value="AA_TRNA_LIGASE_II"/>
    <property type="match status" value="1"/>
</dbReference>
<organism evidence="18 19">
    <name type="scientific">Actinomarinicola tropica</name>
    <dbReference type="NCBI Taxonomy" id="2789776"/>
    <lineage>
        <taxon>Bacteria</taxon>
        <taxon>Bacillati</taxon>
        <taxon>Actinomycetota</taxon>
        <taxon>Acidimicrobiia</taxon>
        <taxon>Acidimicrobiales</taxon>
        <taxon>Iamiaceae</taxon>
        <taxon>Actinomarinicola</taxon>
    </lineage>
</organism>
<feature type="binding site" evidence="15">
    <location>
        <position position="233"/>
    </location>
    <ligand>
        <name>L-serine</name>
        <dbReference type="ChEBI" id="CHEBI:33384"/>
    </ligand>
</feature>
<accession>A0A5Q2RIP6</accession>
<dbReference type="InterPro" id="IPR042103">
    <property type="entry name" value="SerRS_1_N_sf"/>
</dbReference>
<evidence type="ECO:0000259" key="17">
    <source>
        <dbReference type="PROSITE" id="PS50862"/>
    </source>
</evidence>
<dbReference type="InterPro" id="IPR002317">
    <property type="entry name" value="Ser-tRNA-ligase_type_1"/>
</dbReference>
<dbReference type="SUPFAM" id="SSF46589">
    <property type="entry name" value="tRNA-binding arm"/>
    <property type="match status" value="1"/>
</dbReference>
<dbReference type="PRINTS" id="PR00981">
    <property type="entry name" value="TRNASYNTHSER"/>
</dbReference>
<evidence type="ECO:0000256" key="6">
    <source>
        <dbReference type="ARBA" id="ARBA00022598"/>
    </source>
</evidence>
<dbReference type="EC" id="6.1.1.11" evidence="4 14"/>
<dbReference type="InterPro" id="IPR002314">
    <property type="entry name" value="aa-tRNA-synt_IIb"/>
</dbReference>
<dbReference type="NCBIfam" id="TIGR00414">
    <property type="entry name" value="serS"/>
    <property type="match status" value="1"/>
</dbReference>
<evidence type="ECO:0000256" key="16">
    <source>
        <dbReference type="PIRSR" id="PIRSR001529-2"/>
    </source>
</evidence>
<dbReference type="EMBL" id="CP045851">
    <property type="protein sequence ID" value="QGG93710.1"/>
    <property type="molecule type" value="Genomic_DNA"/>
</dbReference>
<evidence type="ECO:0000256" key="15">
    <source>
        <dbReference type="PIRSR" id="PIRSR001529-1"/>
    </source>
</evidence>
<feature type="binding site" evidence="15">
    <location>
        <position position="386"/>
    </location>
    <ligand>
        <name>L-serine</name>
        <dbReference type="ChEBI" id="CHEBI:33384"/>
    </ligand>
</feature>
<evidence type="ECO:0000256" key="2">
    <source>
        <dbReference type="ARBA" id="ARBA00005045"/>
    </source>
</evidence>
<protein>
    <recommendedName>
        <fullName evidence="11 14">Serine--tRNA ligase</fullName>
        <ecNumber evidence="4 14">6.1.1.11</ecNumber>
    </recommendedName>
</protein>
<keyword evidence="9" id="KW-0648">Protein biosynthesis</keyword>
<evidence type="ECO:0000256" key="10">
    <source>
        <dbReference type="ARBA" id="ARBA00023146"/>
    </source>
</evidence>
<dbReference type="AlphaFoldDB" id="A0A5Q2RIP6"/>
<dbReference type="Pfam" id="PF02403">
    <property type="entry name" value="Seryl_tRNA_N"/>
    <property type="match status" value="1"/>
</dbReference>
<dbReference type="SUPFAM" id="SSF55681">
    <property type="entry name" value="Class II aaRS and biotin synthetases"/>
    <property type="match status" value="1"/>
</dbReference>
<dbReference type="KEGG" id="atq:GH723_00500"/>
<dbReference type="InterPro" id="IPR010978">
    <property type="entry name" value="tRNA-bd_arm"/>
</dbReference>
<reference evidence="18 19" key="1">
    <citation type="submission" date="2019-11" db="EMBL/GenBank/DDBJ databases">
        <authorList>
            <person name="He Y."/>
        </authorList>
    </citation>
    <scope>NUCLEOTIDE SEQUENCE [LARGE SCALE GENOMIC DNA]</scope>
    <source>
        <strain evidence="18 19">SCSIO 58843</strain>
    </source>
</reference>
<keyword evidence="7" id="KW-0547">Nucleotide-binding</keyword>
<comment type="catalytic activity">
    <reaction evidence="12">
        <text>tRNA(Sec) + L-serine + ATP = L-seryl-tRNA(Sec) + AMP + diphosphate + H(+)</text>
        <dbReference type="Rhea" id="RHEA:42580"/>
        <dbReference type="Rhea" id="RHEA-COMP:9742"/>
        <dbReference type="Rhea" id="RHEA-COMP:10128"/>
        <dbReference type="ChEBI" id="CHEBI:15378"/>
        <dbReference type="ChEBI" id="CHEBI:30616"/>
        <dbReference type="ChEBI" id="CHEBI:33019"/>
        <dbReference type="ChEBI" id="CHEBI:33384"/>
        <dbReference type="ChEBI" id="CHEBI:78442"/>
        <dbReference type="ChEBI" id="CHEBI:78533"/>
        <dbReference type="ChEBI" id="CHEBI:456215"/>
        <dbReference type="EC" id="6.1.1.11"/>
    </reaction>
</comment>
<dbReference type="GO" id="GO:0005737">
    <property type="term" value="C:cytoplasm"/>
    <property type="evidence" value="ECO:0007669"/>
    <property type="project" value="UniProtKB-SubCell"/>
</dbReference>
<comment type="pathway">
    <text evidence="2">Aminoacyl-tRNA biosynthesis; selenocysteinyl-tRNA(Sec) biosynthesis; L-seryl-tRNA(Sec) from L-serine and tRNA(Sec): step 1/1.</text>
</comment>
<evidence type="ECO:0000256" key="5">
    <source>
        <dbReference type="ARBA" id="ARBA00022490"/>
    </source>
</evidence>
<keyword evidence="8 16" id="KW-0067">ATP-binding</keyword>
<evidence type="ECO:0000256" key="8">
    <source>
        <dbReference type="ARBA" id="ARBA00022840"/>
    </source>
</evidence>
<evidence type="ECO:0000256" key="11">
    <source>
        <dbReference type="ARBA" id="ARBA00039158"/>
    </source>
</evidence>
<comment type="catalytic activity">
    <reaction evidence="13">
        <text>tRNA(Ser) + L-serine + ATP = L-seryl-tRNA(Ser) + AMP + diphosphate + H(+)</text>
        <dbReference type="Rhea" id="RHEA:12292"/>
        <dbReference type="Rhea" id="RHEA-COMP:9669"/>
        <dbReference type="Rhea" id="RHEA-COMP:9703"/>
        <dbReference type="ChEBI" id="CHEBI:15378"/>
        <dbReference type="ChEBI" id="CHEBI:30616"/>
        <dbReference type="ChEBI" id="CHEBI:33019"/>
        <dbReference type="ChEBI" id="CHEBI:33384"/>
        <dbReference type="ChEBI" id="CHEBI:78442"/>
        <dbReference type="ChEBI" id="CHEBI:78533"/>
        <dbReference type="ChEBI" id="CHEBI:456215"/>
        <dbReference type="EC" id="6.1.1.11"/>
    </reaction>
</comment>
<evidence type="ECO:0000313" key="18">
    <source>
        <dbReference type="EMBL" id="QGG93710.1"/>
    </source>
</evidence>
<evidence type="ECO:0000256" key="3">
    <source>
        <dbReference type="ARBA" id="ARBA00010728"/>
    </source>
</evidence>
<dbReference type="InterPro" id="IPR045864">
    <property type="entry name" value="aa-tRNA-synth_II/BPL/LPL"/>
</dbReference>
<evidence type="ECO:0000313" key="19">
    <source>
        <dbReference type="Proteomes" id="UP000334019"/>
    </source>
</evidence>
<name>A0A5Q2RIP6_9ACTN</name>
<sequence>MLDLRRIRTEPDAVKAALARRGDDGSSVDEVLRLDADRRARAGERDDLRARVNAISKEVGALFRDGKKDEAAGLQAESKAAGEREKQLDAEVTTLDAELRDRLLRMPNLPSPDAPDGASEADNPVLRTEGYDPDAYGEHQRVPHWDIGAELGWLDPDAAGRISGAMFSMYRGPGARLLRAMVQLSLDRNGDAYEEIRPPTLVRTDTMVSTGHLPKFEDEAYHMERDDLWAIPTAEVPLTSLGRDQILDEADLPLRFMAYTSCYRREAGSAGRDTRGVLRSHEFDKVELLAYAANAEQAIACQEDVLARSESILADLGLAYRVVDLCTGDLGNSAARTWDVEAYAPGCDMWLEVSSVSWFSDYQARRANIRFRPAGGGSPEVIHTVNGSAMGWPRTWAAVVETHRQPDGTIRVPKVLQPYMGGVEVIGRR</sequence>
<dbReference type="Gene3D" id="3.30.930.10">
    <property type="entry name" value="Bira Bifunctional Protein, Domain 2"/>
    <property type="match status" value="1"/>
</dbReference>
<evidence type="ECO:0000256" key="12">
    <source>
        <dbReference type="ARBA" id="ARBA00047929"/>
    </source>
</evidence>
<feature type="domain" description="Aminoacyl-transfer RNA synthetases class-II family profile" evidence="17">
    <location>
        <begin position="176"/>
        <end position="413"/>
    </location>
</feature>
<dbReference type="InterPro" id="IPR006195">
    <property type="entry name" value="aa-tRNA-synth_II"/>
</dbReference>
<dbReference type="PANTHER" id="PTHR43697">
    <property type="entry name" value="SERYL-TRNA SYNTHETASE"/>
    <property type="match status" value="1"/>
</dbReference>
<dbReference type="GO" id="GO:0005524">
    <property type="term" value="F:ATP binding"/>
    <property type="evidence" value="ECO:0007669"/>
    <property type="project" value="UniProtKB-KW"/>
</dbReference>
<dbReference type="Proteomes" id="UP000334019">
    <property type="component" value="Chromosome"/>
</dbReference>
<keyword evidence="6 18" id="KW-0436">Ligase</keyword>
<feature type="binding site" evidence="15">
    <location>
        <position position="264"/>
    </location>
    <ligand>
        <name>L-serine</name>
        <dbReference type="ChEBI" id="CHEBI:33384"/>
    </ligand>
</feature>
<dbReference type="InterPro" id="IPR015866">
    <property type="entry name" value="Ser-tRNA-synth_1_N"/>
</dbReference>
<keyword evidence="5" id="KW-0963">Cytoplasm</keyword>
<feature type="binding site" evidence="15">
    <location>
        <position position="287"/>
    </location>
    <ligand>
        <name>L-serine</name>
        <dbReference type="ChEBI" id="CHEBI:33384"/>
    </ligand>
</feature>
<feature type="binding site" evidence="16">
    <location>
        <begin position="352"/>
        <end position="355"/>
    </location>
    <ligand>
        <name>ATP</name>
        <dbReference type="ChEBI" id="CHEBI:30616"/>
    </ligand>
</feature>
<dbReference type="GO" id="GO:0006434">
    <property type="term" value="P:seryl-tRNA aminoacylation"/>
    <property type="evidence" value="ECO:0007669"/>
    <property type="project" value="UniProtKB-UniRule"/>
</dbReference>
<keyword evidence="10" id="KW-0030">Aminoacyl-tRNA synthetase</keyword>
<dbReference type="Gene3D" id="1.10.287.40">
    <property type="entry name" value="Serine-tRNA synthetase, tRNA binding domain"/>
    <property type="match status" value="1"/>
</dbReference>
<evidence type="ECO:0000256" key="4">
    <source>
        <dbReference type="ARBA" id="ARBA00012840"/>
    </source>
</evidence>
<dbReference type="PANTHER" id="PTHR43697:SF1">
    <property type="entry name" value="SERINE--TRNA LIGASE"/>
    <property type="match status" value="1"/>
</dbReference>